<sequence length="111" mass="12243">MSPKERVPSTYQRNALAPSLVAAAILFLAPALFQANWAPLVLFIASIFGLIVAWFALQARHWWWIPVFLAIAVLWNPVMPFPFSGVVWTTAQPIAAVVFLAAGATIKVIRK</sequence>
<dbReference type="InterPro" id="IPR046548">
    <property type="entry name" value="DUF6804"/>
</dbReference>
<evidence type="ECO:0000313" key="2">
    <source>
        <dbReference type="Proteomes" id="UP000033640"/>
    </source>
</evidence>
<dbReference type="STRING" id="82380.RS83_01583"/>
<dbReference type="Pfam" id="PF20619">
    <property type="entry name" value="DUF6804"/>
    <property type="match status" value="1"/>
</dbReference>
<gene>
    <name evidence="1" type="ORF">RS83_01583</name>
</gene>
<name>A0A0F0LDC8_9MICO</name>
<proteinExistence type="predicted"/>
<dbReference type="OrthoDB" id="5125716at2"/>
<dbReference type="RefSeq" id="WP_045278974.1">
    <property type="nucleotide sequence ID" value="NZ_JAPWHQ010000001.1"/>
</dbReference>
<dbReference type="Proteomes" id="UP000033640">
    <property type="component" value="Unassembled WGS sequence"/>
</dbReference>
<comment type="caution">
    <text evidence="1">The sequence shown here is derived from an EMBL/GenBank/DDBJ whole genome shotgun (WGS) entry which is preliminary data.</text>
</comment>
<reference evidence="1 2" key="1">
    <citation type="submission" date="2015-02" db="EMBL/GenBank/DDBJ databases">
        <title>Draft genome sequences of ten Microbacterium spp. with emphasis on heavy metal contaminated environments.</title>
        <authorList>
            <person name="Corretto E."/>
        </authorList>
    </citation>
    <scope>NUCLEOTIDE SEQUENCE [LARGE SCALE GENOMIC DNA]</scope>
    <source>
        <strain evidence="1 2">BEL4b</strain>
    </source>
</reference>
<dbReference type="EMBL" id="JYIW01000023">
    <property type="protein sequence ID" value="KJL29566.1"/>
    <property type="molecule type" value="Genomic_DNA"/>
</dbReference>
<dbReference type="AlphaFoldDB" id="A0A0F0LDC8"/>
<evidence type="ECO:0000313" key="1">
    <source>
        <dbReference type="EMBL" id="KJL29566.1"/>
    </source>
</evidence>
<protein>
    <submittedName>
        <fullName evidence="1">Uncharacterized protein</fullName>
    </submittedName>
</protein>
<accession>A0A0F0LDC8</accession>
<organism evidence="1 2">
    <name type="scientific">Microbacterium oxydans</name>
    <dbReference type="NCBI Taxonomy" id="82380"/>
    <lineage>
        <taxon>Bacteria</taxon>
        <taxon>Bacillati</taxon>
        <taxon>Actinomycetota</taxon>
        <taxon>Actinomycetes</taxon>
        <taxon>Micrococcales</taxon>
        <taxon>Microbacteriaceae</taxon>
        <taxon>Microbacterium</taxon>
    </lineage>
</organism>
<dbReference type="PATRIC" id="fig|82380.11.peg.1623"/>